<sequence>MTAALCSRIVAFGDGSGMLPLAAAIGLVLFAAGDRRRALAWLASFGAGVLLILAGKMAFDLSGLHIAALGFYSVSGHAMLTTAAYPMLLMLIGAFVGQRAASFGKVLGFALAVALAVILINCNYHTPAETLAGGAIGLIVARFNLRTPVRLDPRRLGRRLLLLMLPLCLVAPMALHGQARPVKEAAWRWLAHRLGATHTYWRDIETDPLSGRQQVKLVEHRKSW</sequence>
<keyword evidence="1" id="KW-0472">Membrane</keyword>
<keyword evidence="1" id="KW-1133">Transmembrane helix</keyword>
<comment type="caution">
    <text evidence="2">The sequence shown here is derived from an EMBL/GenBank/DDBJ whole genome shotgun (WGS) entry which is preliminary data.</text>
</comment>
<name>A0AAE3NDM8_RALSL</name>
<protein>
    <submittedName>
        <fullName evidence="2">Phosphatase PAP2 family protein</fullName>
    </submittedName>
</protein>
<dbReference type="InterPro" id="IPR036938">
    <property type="entry name" value="PAP2/HPO_sf"/>
</dbReference>
<feature type="transmembrane region" description="Helical" evidence="1">
    <location>
        <begin position="39"/>
        <end position="59"/>
    </location>
</feature>
<feature type="transmembrane region" description="Helical" evidence="1">
    <location>
        <begin position="15"/>
        <end position="32"/>
    </location>
</feature>
<feature type="transmembrane region" description="Helical" evidence="1">
    <location>
        <begin position="71"/>
        <end position="96"/>
    </location>
</feature>
<keyword evidence="1" id="KW-0812">Transmembrane</keyword>
<dbReference type="Proteomes" id="UP001143674">
    <property type="component" value="Unassembled WGS sequence"/>
</dbReference>
<dbReference type="SUPFAM" id="SSF48317">
    <property type="entry name" value="Acid phosphatase/Vanadium-dependent haloperoxidase"/>
    <property type="match status" value="1"/>
</dbReference>
<evidence type="ECO:0000313" key="2">
    <source>
        <dbReference type="EMBL" id="MDB0520040.1"/>
    </source>
</evidence>
<organism evidence="2 3">
    <name type="scientific">Ralstonia solanacearum</name>
    <name type="common">Pseudomonas solanacearum</name>
    <dbReference type="NCBI Taxonomy" id="305"/>
    <lineage>
        <taxon>Bacteria</taxon>
        <taxon>Pseudomonadati</taxon>
        <taxon>Pseudomonadota</taxon>
        <taxon>Betaproteobacteria</taxon>
        <taxon>Burkholderiales</taxon>
        <taxon>Burkholderiaceae</taxon>
        <taxon>Ralstonia</taxon>
        <taxon>Ralstonia solanacearum species complex</taxon>
    </lineage>
</organism>
<feature type="transmembrane region" description="Helical" evidence="1">
    <location>
        <begin position="126"/>
        <end position="145"/>
    </location>
</feature>
<gene>
    <name evidence="2" type="ORF">LBW55_00220</name>
</gene>
<evidence type="ECO:0000313" key="3">
    <source>
        <dbReference type="Proteomes" id="UP001143674"/>
    </source>
</evidence>
<dbReference type="EMBL" id="JAIVEX010000001">
    <property type="protein sequence ID" value="MDB0520040.1"/>
    <property type="molecule type" value="Genomic_DNA"/>
</dbReference>
<evidence type="ECO:0000256" key="1">
    <source>
        <dbReference type="SAM" id="Phobius"/>
    </source>
</evidence>
<feature type="transmembrane region" description="Helical" evidence="1">
    <location>
        <begin position="157"/>
        <end position="175"/>
    </location>
</feature>
<proteinExistence type="predicted"/>
<accession>A0AAE3NDM8</accession>
<reference evidence="2" key="1">
    <citation type="submission" date="2021-09" db="EMBL/GenBank/DDBJ databases">
        <title>Genomic analysis of Ralstonia spp.</title>
        <authorList>
            <person name="Aburjaile F."/>
            <person name="Ariute J.C."/>
            <person name="Pais A.K.L."/>
            <person name="Albuquerque G.M.R."/>
            <person name="Silva A.M.F."/>
            <person name="Brenig B."/>
            <person name="Azevedo V."/>
            <person name="Matiuzzi M."/>
            <person name="Ramos R."/>
            <person name="Goes-Neto A."/>
            <person name="Soares S."/>
            <person name="Iseppon A.M.B."/>
            <person name="Souza E."/>
            <person name="Gama M."/>
        </authorList>
    </citation>
    <scope>NUCLEOTIDE SEQUENCE</scope>
    <source>
        <strain evidence="2">B4</strain>
    </source>
</reference>
<feature type="transmembrane region" description="Helical" evidence="1">
    <location>
        <begin position="103"/>
        <end position="120"/>
    </location>
</feature>
<dbReference type="AlphaFoldDB" id="A0AAE3NDM8"/>
<dbReference type="RefSeq" id="WP_184851873.1">
    <property type="nucleotide sequence ID" value="NZ_JABZEH010000002.1"/>
</dbReference>
<dbReference type="CDD" id="cd01610">
    <property type="entry name" value="PAP2_like"/>
    <property type="match status" value="1"/>
</dbReference>